<proteinExistence type="predicted"/>
<reference evidence="2" key="1">
    <citation type="submission" date="2016-11" db="EMBL/GenBank/DDBJ databases">
        <authorList>
            <person name="Varghese N."/>
            <person name="Submissions S."/>
        </authorList>
    </citation>
    <scope>NUCLEOTIDE SEQUENCE [LARGE SCALE GENOMIC DNA]</scope>
    <source>
        <strain evidence="2">DSM 17539</strain>
    </source>
</reference>
<evidence type="ECO:0000313" key="1">
    <source>
        <dbReference type="EMBL" id="SHF91089.1"/>
    </source>
</evidence>
<organism evidence="1 2">
    <name type="scientific">Arenibacter palladensis</name>
    <dbReference type="NCBI Taxonomy" id="237373"/>
    <lineage>
        <taxon>Bacteria</taxon>
        <taxon>Pseudomonadati</taxon>
        <taxon>Bacteroidota</taxon>
        <taxon>Flavobacteriia</taxon>
        <taxon>Flavobacteriales</taxon>
        <taxon>Flavobacteriaceae</taxon>
        <taxon>Arenibacter</taxon>
    </lineage>
</organism>
<dbReference type="RefSeq" id="WP_072864551.1">
    <property type="nucleotide sequence ID" value="NZ_FQUX01000009.1"/>
</dbReference>
<evidence type="ECO:0000313" key="2">
    <source>
        <dbReference type="Proteomes" id="UP000184406"/>
    </source>
</evidence>
<gene>
    <name evidence="1" type="ORF">SAMN03080594_10974</name>
</gene>
<name>A0A1M5FI42_9FLAO</name>
<accession>A0A1M5FI42</accession>
<dbReference type="EMBL" id="FQUX01000009">
    <property type="protein sequence ID" value="SHF91089.1"/>
    <property type="molecule type" value="Genomic_DNA"/>
</dbReference>
<protein>
    <recommendedName>
        <fullName evidence="3">NIPSNAP protein</fullName>
    </recommendedName>
</protein>
<evidence type="ECO:0008006" key="3">
    <source>
        <dbReference type="Google" id="ProtNLM"/>
    </source>
</evidence>
<dbReference type="Proteomes" id="UP000184406">
    <property type="component" value="Unassembled WGS sequence"/>
</dbReference>
<keyword evidence="2" id="KW-1185">Reference proteome</keyword>
<sequence length="262" mass="29875">MKNLLILIALLMVGNMAVAQEKLYLVFEFMKVDNEQEMEYSATEEFWEKIQEQRVKAGDISGWDLWSLYPGGEMQDFQYLTVTVYNDPVKMMDGSSWAHLMDRAKAAYPKMSEADLNKKLNHSSTTRDLAVRIFSVEIATTKGDFDMPIGTVAQIDMMKVGLMDYDAYEQAEMEIFQPIHQKVVDSGGKSNWGLIRFISPIGSDTYASHMTVSMFKDYKQALNQNINWGEGATPASTKAMQDGIALRDMKYVYMANLMRKVR</sequence>
<dbReference type="AlphaFoldDB" id="A0A1M5FI42"/>